<evidence type="ECO:0000313" key="8">
    <source>
        <dbReference type="EMBL" id="TGL98119.1"/>
    </source>
</evidence>
<name>A0A5F2B5F8_9LEPT</name>
<dbReference type="InterPro" id="IPR036291">
    <property type="entry name" value="NAD(P)-bd_dom_sf"/>
</dbReference>
<comment type="caution">
    <text evidence="8">The sequence shown here is derived from an EMBL/GenBank/DDBJ whole genome shotgun (WGS) entry which is preliminary data.</text>
</comment>
<evidence type="ECO:0000256" key="1">
    <source>
        <dbReference type="ARBA" id="ARBA00004781"/>
    </source>
</evidence>
<comment type="function">
    <text evidence="6">Catalyzes the reduction of dTDP-6-deoxy-L-lyxo-4-hexulose to yield dTDP-L-rhamnose.</text>
</comment>
<dbReference type="Gene3D" id="3.40.50.720">
    <property type="entry name" value="NAD(P)-binding Rossmann-like Domain"/>
    <property type="match status" value="1"/>
</dbReference>
<evidence type="ECO:0000256" key="5">
    <source>
        <dbReference type="ARBA" id="ARBA00048200"/>
    </source>
</evidence>
<protein>
    <recommendedName>
        <fullName evidence="4 6">dTDP-4-dehydrorhamnose reductase</fullName>
        <ecNumber evidence="3 6">1.1.1.133</ecNumber>
    </recommendedName>
</protein>
<evidence type="ECO:0000313" key="9">
    <source>
        <dbReference type="Proteomes" id="UP000298429"/>
    </source>
</evidence>
<accession>A0A5F2B5F8</accession>
<evidence type="ECO:0000259" key="7">
    <source>
        <dbReference type="Pfam" id="PF04321"/>
    </source>
</evidence>
<dbReference type="EMBL" id="RQGN01000071">
    <property type="protein sequence ID" value="TGL98119.1"/>
    <property type="molecule type" value="Genomic_DNA"/>
</dbReference>
<dbReference type="RefSeq" id="WP_135671465.1">
    <property type="nucleotide sequence ID" value="NZ_RQGN01000071.1"/>
</dbReference>
<dbReference type="GO" id="GO:0019305">
    <property type="term" value="P:dTDP-rhamnose biosynthetic process"/>
    <property type="evidence" value="ECO:0007669"/>
    <property type="project" value="UniProtKB-UniPathway"/>
</dbReference>
<dbReference type="UniPathway" id="UPA00124"/>
<gene>
    <name evidence="8" type="ORF">EHQ76_13900</name>
</gene>
<proteinExistence type="inferred from homology"/>
<keyword evidence="6" id="KW-0521">NADP</keyword>
<organism evidence="8 9">
    <name type="scientific">Leptospira barantonii</name>
    <dbReference type="NCBI Taxonomy" id="2023184"/>
    <lineage>
        <taxon>Bacteria</taxon>
        <taxon>Pseudomonadati</taxon>
        <taxon>Spirochaetota</taxon>
        <taxon>Spirochaetia</taxon>
        <taxon>Leptospirales</taxon>
        <taxon>Leptospiraceae</taxon>
        <taxon>Leptospira</taxon>
    </lineage>
</organism>
<sequence length="299" mass="34207">MKPSHKVLILGASGMLGSALYKIFSDKFDFEVFGTIRSQEYLKFFTESERKNLFTNFDVTNQDDLTRVFNELKPDVVINCVGIIKQQKVADDPLTILPINSLLPHRLSNLCKLINARLILISTDCVFNGKKGMYKESDIPNAEDLYGKSKEIGEVIHESHVFTIRTSIIGHELNSTYSLVNWFLSQKEKVKGFKKAIFSGFPSSEIAEIIGTKIIPNPALSGLYHVSAEPISKYDLLSLVRKIYAKDIQIFESDEVIIDRSLDSQKFRQEVDFRPKQWESLIQEMKEYNEKYLDPNHVS</sequence>
<dbReference type="PANTHER" id="PTHR10491:SF4">
    <property type="entry name" value="METHIONINE ADENOSYLTRANSFERASE 2 SUBUNIT BETA"/>
    <property type="match status" value="1"/>
</dbReference>
<keyword evidence="6" id="KW-0560">Oxidoreductase</keyword>
<dbReference type="GO" id="GO:0008831">
    <property type="term" value="F:dTDP-4-dehydrorhamnose reductase activity"/>
    <property type="evidence" value="ECO:0007669"/>
    <property type="project" value="UniProtKB-EC"/>
</dbReference>
<evidence type="ECO:0000256" key="6">
    <source>
        <dbReference type="RuleBase" id="RU364082"/>
    </source>
</evidence>
<evidence type="ECO:0000256" key="4">
    <source>
        <dbReference type="ARBA" id="ARBA00017099"/>
    </source>
</evidence>
<evidence type="ECO:0000256" key="3">
    <source>
        <dbReference type="ARBA" id="ARBA00012929"/>
    </source>
</evidence>
<dbReference type="SUPFAM" id="SSF51735">
    <property type="entry name" value="NAD(P)-binding Rossmann-fold domains"/>
    <property type="match status" value="1"/>
</dbReference>
<dbReference type="EC" id="1.1.1.133" evidence="3 6"/>
<reference evidence="8 9" key="1">
    <citation type="journal article" date="2019" name="PLoS Negl. Trop. Dis.">
        <title>Revisiting the worldwide diversity of Leptospira species in the environment.</title>
        <authorList>
            <person name="Vincent A.T."/>
            <person name="Schiettekatte O."/>
            <person name="Bourhy P."/>
            <person name="Veyrier F.J."/>
            <person name="Picardeau M."/>
        </authorList>
    </citation>
    <scope>NUCLEOTIDE SEQUENCE [LARGE SCALE GENOMIC DNA]</scope>
    <source>
        <strain evidence="8 9">201702444</strain>
    </source>
</reference>
<dbReference type="AlphaFoldDB" id="A0A5F2B5F8"/>
<dbReference type="GO" id="GO:0005829">
    <property type="term" value="C:cytosol"/>
    <property type="evidence" value="ECO:0007669"/>
    <property type="project" value="TreeGrafter"/>
</dbReference>
<evidence type="ECO:0000256" key="2">
    <source>
        <dbReference type="ARBA" id="ARBA00010944"/>
    </source>
</evidence>
<comment type="pathway">
    <text evidence="1 6">Carbohydrate biosynthesis; dTDP-L-rhamnose biosynthesis.</text>
</comment>
<feature type="domain" description="RmlD-like substrate binding" evidence="7">
    <location>
        <begin position="6"/>
        <end position="285"/>
    </location>
</feature>
<dbReference type="PANTHER" id="PTHR10491">
    <property type="entry name" value="DTDP-4-DEHYDRORHAMNOSE REDUCTASE"/>
    <property type="match status" value="1"/>
</dbReference>
<dbReference type="InterPro" id="IPR005913">
    <property type="entry name" value="dTDP_dehydrorham_reduct"/>
</dbReference>
<dbReference type="Proteomes" id="UP000298429">
    <property type="component" value="Unassembled WGS sequence"/>
</dbReference>
<comment type="catalytic activity">
    <reaction evidence="5">
        <text>dTDP-beta-L-rhamnose + NADP(+) = dTDP-4-dehydro-beta-L-rhamnose + NADPH + H(+)</text>
        <dbReference type="Rhea" id="RHEA:21796"/>
        <dbReference type="ChEBI" id="CHEBI:15378"/>
        <dbReference type="ChEBI" id="CHEBI:57510"/>
        <dbReference type="ChEBI" id="CHEBI:57783"/>
        <dbReference type="ChEBI" id="CHEBI:58349"/>
        <dbReference type="ChEBI" id="CHEBI:62830"/>
        <dbReference type="EC" id="1.1.1.133"/>
    </reaction>
</comment>
<dbReference type="OrthoDB" id="9803892at2"/>
<dbReference type="Pfam" id="PF04321">
    <property type="entry name" value="RmlD_sub_bind"/>
    <property type="match status" value="1"/>
</dbReference>
<dbReference type="InterPro" id="IPR029903">
    <property type="entry name" value="RmlD-like-bd"/>
</dbReference>
<comment type="similarity">
    <text evidence="2 6">Belongs to the dTDP-4-dehydrorhamnose reductase family.</text>
</comment>
<dbReference type="CDD" id="cd05254">
    <property type="entry name" value="dTDP_HR_like_SDR_e"/>
    <property type="match status" value="1"/>
</dbReference>